<dbReference type="GO" id="GO:0005634">
    <property type="term" value="C:nucleus"/>
    <property type="evidence" value="ECO:0007669"/>
    <property type="project" value="UniProtKB-SubCell"/>
</dbReference>
<dbReference type="Proteomes" id="UP000091820">
    <property type="component" value="Unassembled WGS sequence"/>
</dbReference>
<evidence type="ECO:0000256" key="3">
    <source>
        <dbReference type="ARBA" id="ARBA00012551"/>
    </source>
</evidence>
<dbReference type="GO" id="GO:0006260">
    <property type="term" value="P:DNA replication"/>
    <property type="evidence" value="ECO:0007669"/>
    <property type="project" value="UniProtKB-KW"/>
</dbReference>
<dbReference type="InterPro" id="IPR012340">
    <property type="entry name" value="NA-bd_OB-fold"/>
</dbReference>
<evidence type="ECO:0000256" key="1">
    <source>
        <dbReference type="ARBA" id="ARBA00004123"/>
    </source>
</evidence>
<keyword evidence="7" id="KW-0347">Helicase</keyword>
<dbReference type="GO" id="GO:0003678">
    <property type="term" value="F:DNA helicase activity"/>
    <property type="evidence" value="ECO:0007669"/>
    <property type="project" value="UniProtKB-EC"/>
</dbReference>
<keyword evidence="6" id="KW-0378">Hydrolase</keyword>
<dbReference type="GO" id="GO:0005524">
    <property type="term" value="F:ATP binding"/>
    <property type="evidence" value="ECO:0007669"/>
    <property type="project" value="UniProtKB-KW"/>
</dbReference>
<keyword evidence="13" id="KW-1185">Reference proteome</keyword>
<dbReference type="Pfam" id="PF17207">
    <property type="entry name" value="MCM_OB"/>
    <property type="match status" value="1"/>
</dbReference>
<evidence type="ECO:0000256" key="8">
    <source>
        <dbReference type="ARBA" id="ARBA00022840"/>
    </source>
</evidence>
<dbReference type="FunFam" id="2.20.28.10:FF:000003">
    <property type="entry name" value="DNA helicase"/>
    <property type="match status" value="1"/>
</dbReference>
<dbReference type="InterPro" id="IPR033762">
    <property type="entry name" value="MCM_OB"/>
</dbReference>
<proteinExistence type="inferred from homology"/>
<dbReference type="GO" id="GO:0016787">
    <property type="term" value="F:hydrolase activity"/>
    <property type="evidence" value="ECO:0007669"/>
    <property type="project" value="UniProtKB-KW"/>
</dbReference>
<evidence type="ECO:0000256" key="4">
    <source>
        <dbReference type="ARBA" id="ARBA00022705"/>
    </source>
</evidence>
<evidence type="ECO:0000313" key="12">
    <source>
        <dbReference type="EnsemblMetazoa" id="GBRI019114-PA"/>
    </source>
</evidence>
<evidence type="ECO:0000313" key="13">
    <source>
        <dbReference type="Proteomes" id="UP000091820"/>
    </source>
</evidence>
<evidence type="ECO:0000256" key="7">
    <source>
        <dbReference type="ARBA" id="ARBA00022806"/>
    </source>
</evidence>
<reference evidence="13" key="1">
    <citation type="submission" date="2014-03" db="EMBL/GenBank/DDBJ databases">
        <authorList>
            <person name="Aksoy S."/>
            <person name="Warren W."/>
            <person name="Wilson R.K."/>
        </authorList>
    </citation>
    <scope>NUCLEOTIDE SEQUENCE [LARGE SCALE GENOMIC DNA]</scope>
    <source>
        <strain evidence="13">IAEA</strain>
    </source>
</reference>
<dbReference type="SUPFAM" id="SSF50249">
    <property type="entry name" value="Nucleic acid-binding proteins"/>
    <property type="match status" value="1"/>
</dbReference>
<dbReference type="EnsemblMetazoa" id="GBRI019114-RA">
    <property type="protein sequence ID" value="GBRI019114-PA"/>
    <property type="gene ID" value="GBRI019114"/>
</dbReference>
<keyword evidence="9" id="KW-0238">DNA-binding</keyword>
<evidence type="ECO:0000256" key="6">
    <source>
        <dbReference type="ARBA" id="ARBA00022801"/>
    </source>
</evidence>
<name>A0A1A9WGR3_9MUSC</name>
<organism evidence="12 13">
    <name type="scientific">Glossina brevipalpis</name>
    <dbReference type="NCBI Taxonomy" id="37001"/>
    <lineage>
        <taxon>Eukaryota</taxon>
        <taxon>Metazoa</taxon>
        <taxon>Ecdysozoa</taxon>
        <taxon>Arthropoda</taxon>
        <taxon>Hexapoda</taxon>
        <taxon>Insecta</taxon>
        <taxon>Pterygota</taxon>
        <taxon>Neoptera</taxon>
        <taxon>Endopterygota</taxon>
        <taxon>Diptera</taxon>
        <taxon>Brachycera</taxon>
        <taxon>Muscomorpha</taxon>
        <taxon>Hippoboscoidea</taxon>
        <taxon>Glossinidae</taxon>
        <taxon>Glossina</taxon>
    </lineage>
</organism>
<comment type="similarity">
    <text evidence="2">Belongs to the MCM family.</text>
</comment>
<dbReference type="GO" id="GO:0003677">
    <property type="term" value="F:DNA binding"/>
    <property type="evidence" value="ECO:0007669"/>
    <property type="project" value="UniProtKB-KW"/>
</dbReference>
<evidence type="ECO:0000256" key="5">
    <source>
        <dbReference type="ARBA" id="ARBA00022741"/>
    </source>
</evidence>
<keyword evidence="5" id="KW-0547">Nucleotide-binding</keyword>
<feature type="domain" description="MCM OB" evidence="11">
    <location>
        <begin position="64"/>
        <end position="112"/>
    </location>
</feature>
<comment type="subcellular location">
    <subcellularLocation>
        <location evidence="1">Nucleus</location>
    </subcellularLocation>
</comment>
<dbReference type="EC" id="3.6.4.12" evidence="3"/>
<keyword evidence="10" id="KW-0539">Nucleus</keyword>
<reference evidence="12" key="2">
    <citation type="submission" date="2020-05" db="UniProtKB">
        <authorList>
            <consortium name="EnsemblMetazoa"/>
        </authorList>
    </citation>
    <scope>IDENTIFICATION</scope>
    <source>
        <strain evidence="12">IAEA</strain>
    </source>
</reference>
<accession>A0A1A9WGR3</accession>
<evidence type="ECO:0000256" key="2">
    <source>
        <dbReference type="ARBA" id="ARBA00008010"/>
    </source>
</evidence>
<keyword evidence="4" id="KW-0235">DNA replication</keyword>
<protein>
    <recommendedName>
        <fullName evidence="3">DNA helicase</fullName>
        <ecNumber evidence="3">3.6.4.12</ecNumber>
    </recommendedName>
</protein>
<dbReference type="VEuPathDB" id="VectorBase:GBRI019114"/>
<evidence type="ECO:0000256" key="9">
    <source>
        <dbReference type="ARBA" id="ARBA00023125"/>
    </source>
</evidence>
<evidence type="ECO:0000256" key="10">
    <source>
        <dbReference type="ARBA" id="ARBA00023242"/>
    </source>
</evidence>
<dbReference type="AlphaFoldDB" id="A0A1A9WGR3"/>
<evidence type="ECO:0000259" key="11">
    <source>
        <dbReference type="Pfam" id="PF17207"/>
    </source>
</evidence>
<dbReference type="STRING" id="37001.A0A1A9WGR3"/>
<sequence length="114" mass="13258">MYLVTVIPQVNKTGGNILNGILIWSINDLFLSRIPKGWETTIISDVTNELERKIFAVGEFLLNARLDCQTEIRNVEQQFKFTNPSSCRKPVCSNRRRFMLDVDKSLFVDFQKHH</sequence>
<keyword evidence="8" id="KW-0067">ATP-binding</keyword>